<comment type="caution">
    <text evidence="1">The sequence shown here is derived from an EMBL/GenBank/DDBJ whole genome shotgun (WGS) entry which is preliminary data.</text>
</comment>
<dbReference type="EMBL" id="QTSX02004978">
    <property type="protein sequence ID" value="KAJ9063142.1"/>
    <property type="molecule type" value="Genomic_DNA"/>
</dbReference>
<reference evidence="1" key="1">
    <citation type="submission" date="2022-04" db="EMBL/GenBank/DDBJ databases">
        <title>Genome of the entomopathogenic fungus Entomophthora muscae.</title>
        <authorList>
            <person name="Elya C."/>
            <person name="Lovett B.R."/>
            <person name="Lee E."/>
            <person name="Macias A.M."/>
            <person name="Hajek A.E."/>
            <person name="De Bivort B.L."/>
            <person name="Kasson M.T."/>
            <person name="De Fine Licht H.H."/>
            <person name="Stajich J.E."/>
        </authorList>
    </citation>
    <scope>NUCLEOTIDE SEQUENCE</scope>
    <source>
        <strain evidence="1">Berkeley</strain>
    </source>
</reference>
<dbReference type="Proteomes" id="UP001165960">
    <property type="component" value="Unassembled WGS sequence"/>
</dbReference>
<gene>
    <name evidence="1" type="primary">FLVCR2_4</name>
    <name evidence="1" type="ORF">DSO57_1003274</name>
</gene>
<evidence type="ECO:0000313" key="1">
    <source>
        <dbReference type="EMBL" id="KAJ9063142.1"/>
    </source>
</evidence>
<keyword evidence="2" id="KW-1185">Reference proteome</keyword>
<protein>
    <submittedName>
        <fullName evidence="1">Feline leukemia virus subgroup C receptor-protein 2</fullName>
    </submittedName>
</protein>
<accession>A0ACC2SL77</accession>
<name>A0ACC2SL77_9FUNG</name>
<evidence type="ECO:0000313" key="2">
    <source>
        <dbReference type="Proteomes" id="UP001165960"/>
    </source>
</evidence>
<organism evidence="1 2">
    <name type="scientific">Entomophthora muscae</name>
    <dbReference type="NCBI Taxonomy" id="34485"/>
    <lineage>
        <taxon>Eukaryota</taxon>
        <taxon>Fungi</taxon>
        <taxon>Fungi incertae sedis</taxon>
        <taxon>Zoopagomycota</taxon>
        <taxon>Entomophthoromycotina</taxon>
        <taxon>Entomophthoromycetes</taxon>
        <taxon>Entomophthorales</taxon>
        <taxon>Entomophthoraceae</taxon>
        <taxon>Entomophthora</taxon>
    </lineage>
</organism>
<keyword evidence="1" id="KW-0675">Receptor</keyword>
<sequence>MIVVFFPTAPKMPQRKSIQLDLPNETTPFVIKKLSKIPGFIFLAVCYGLLVGSQYAVQTLLTSLILPVFADKSETEVGWLGFWLLISGILASLVGGLYLDYSKRYISFTIILYLVTIMSLLTMNIALEKAMYYGIYAGSLVYGMATASLTPALFQYAIIYFNKGDDEAAITGLLNCMAQIVGIVLISLMSAIEAEKVSDKPQFTMRVPAWVLMAMTLAGLPLLLFSQRRM</sequence>
<proteinExistence type="predicted"/>